<dbReference type="KEGG" id="hfv:R50_1852"/>
<organism evidence="11 12">
    <name type="scientific">Candidatus Hydrogenisulfobacillus filiaventi</name>
    <dbReference type="NCBI Taxonomy" id="2707344"/>
    <lineage>
        <taxon>Bacteria</taxon>
        <taxon>Bacillati</taxon>
        <taxon>Bacillota</taxon>
        <taxon>Clostridia</taxon>
        <taxon>Eubacteriales</taxon>
        <taxon>Clostridiales Family XVII. Incertae Sedis</taxon>
        <taxon>Candidatus Hydrogenisulfobacillus</taxon>
    </lineage>
</organism>
<keyword evidence="4 9" id="KW-0132">Cell division</keyword>
<keyword evidence="7 9" id="KW-0472">Membrane</keyword>
<dbReference type="Pfam" id="PF00005">
    <property type="entry name" value="ABC_tran"/>
    <property type="match status" value="1"/>
</dbReference>
<gene>
    <name evidence="9 11" type="primary">ftsE</name>
    <name evidence="11" type="ORF">R50_1852</name>
</gene>
<protein>
    <recommendedName>
        <fullName evidence="2 9">Cell division ATP-binding protein FtsE</fullName>
    </recommendedName>
</protein>
<accession>A0A6F8ZI06</accession>
<dbReference type="PANTHER" id="PTHR24220">
    <property type="entry name" value="IMPORT ATP-BINDING PROTEIN"/>
    <property type="match status" value="1"/>
</dbReference>
<evidence type="ECO:0000256" key="4">
    <source>
        <dbReference type="ARBA" id="ARBA00022618"/>
    </source>
</evidence>
<dbReference type="EMBL" id="LR778114">
    <property type="protein sequence ID" value="CAB1129353.1"/>
    <property type="molecule type" value="Genomic_DNA"/>
</dbReference>
<dbReference type="Gene3D" id="3.40.50.300">
    <property type="entry name" value="P-loop containing nucleotide triphosphate hydrolases"/>
    <property type="match status" value="1"/>
</dbReference>
<dbReference type="SMART" id="SM00382">
    <property type="entry name" value="AAA"/>
    <property type="match status" value="1"/>
</dbReference>
<dbReference type="GO" id="GO:0005524">
    <property type="term" value="F:ATP binding"/>
    <property type="evidence" value="ECO:0007669"/>
    <property type="project" value="UniProtKB-UniRule"/>
</dbReference>
<name>A0A6F8ZI06_9FIRM</name>
<evidence type="ECO:0000256" key="5">
    <source>
        <dbReference type="ARBA" id="ARBA00022741"/>
    </source>
</evidence>
<evidence type="ECO:0000256" key="2">
    <source>
        <dbReference type="ARBA" id="ARBA00020019"/>
    </source>
</evidence>
<keyword evidence="5 9" id="KW-0547">Nucleotide-binding</keyword>
<keyword evidence="12" id="KW-1185">Reference proteome</keyword>
<evidence type="ECO:0000256" key="6">
    <source>
        <dbReference type="ARBA" id="ARBA00022840"/>
    </source>
</evidence>
<dbReference type="PANTHER" id="PTHR24220:SF470">
    <property type="entry name" value="CELL DIVISION ATP-BINDING PROTEIN FTSE"/>
    <property type="match status" value="1"/>
</dbReference>
<dbReference type="InterPro" id="IPR005286">
    <property type="entry name" value="Cell_div_FtsE"/>
</dbReference>
<dbReference type="InterPro" id="IPR017871">
    <property type="entry name" value="ABC_transporter-like_CS"/>
</dbReference>
<keyword evidence="6 9" id="KW-0067">ATP-binding</keyword>
<sequence>MIRLEQVSKRYPNGQHALSDVSLTVERGEFVFLVGPSGAGKSTLIRLLYREELPSEGDVYVDQFHLNTMRPREVPRLRRQLGVVFQDVKLLPHRTVYANVAFAMEVVEASPREIRKRVPQILDLVGLSRYRDAYPEQLSGGEQQRVGIARALVNNPSLVIADEPTGNLDPETARDIMRLFLEINRRGATVVMATHAHGIVNSLRKRVVALDRGRIVRDQLRGVYGNEA</sequence>
<dbReference type="NCBIfam" id="TIGR02673">
    <property type="entry name" value="FtsE"/>
    <property type="match status" value="1"/>
</dbReference>
<dbReference type="SUPFAM" id="SSF52540">
    <property type="entry name" value="P-loop containing nucleoside triphosphate hydrolases"/>
    <property type="match status" value="1"/>
</dbReference>
<dbReference type="InterPro" id="IPR003439">
    <property type="entry name" value="ABC_transporter-like_ATP-bd"/>
</dbReference>
<evidence type="ECO:0000256" key="7">
    <source>
        <dbReference type="ARBA" id="ARBA00023136"/>
    </source>
</evidence>
<proteinExistence type="inferred from homology"/>
<comment type="similarity">
    <text evidence="1 9">Belongs to the ABC transporter superfamily.</text>
</comment>
<comment type="subcellular location">
    <subcellularLocation>
        <location evidence="9">Cell membrane</location>
        <topology evidence="9">Peripheral membrane protein</topology>
        <orientation evidence="9">Cytoplasmic side</orientation>
    </subcellularLocation>
</comment>
<evidence type="ECO:0000259" key="10">
    <source>
        <dbReference type="PROSITE" id="PS50893"/>
    </source>
</evidence>
<evidence type="ECO:0000256" key="8">
    <source>
        <dbReference type="ARBA" id="ARBA00023306"/>
    </source>
</evidence>
<evidence type="ECO:0000256" key="1">
    <source>
        <dbReference type="ARBA" id="ARBA00005417"/>
    </source>
</evidence>
<dbReference type="GO" id="GO:0022857">
    <property type="term" value="F:transmembrane transporter activity"/>
    <property type="evidence" value="ECO:0007669"/>
    <property type="project" value="TreeGrafter"/>
</dbReference>
<dbReference type="FunFam" id="3.40.50.300:FF:000056">
    <property type="entry name" value="Cell division ATP-binding protein FtsE"/>
    <property type="match status" value="1"/>
</dbReference>
<dbReference type="GO" id="GO:0051301">
    <property type="term" value="P:cell division"/>
    <property type="evidence" value="ECO:0007669"/>
    <property type="project" value="UniProtKB-UniRule"/>
</dbReference>
<keyword evidence="8 9" id="KW-0131">Cell cycle</keyword>
<dbReference type="PROSITE" id="PS00211">
    <property type="entry name" value="ABC_TRANSPORTER_1"/>
    <property type="match status" value="1"/>
</dbReference>
<dbReference type="InterPro" id="IPR015854">
    <property type="entry name" value="ABC_transpr_LolD-like"/>
</dbReference>
<dbReference type="InterPro" id="IPR003593">
    <property type="entry name" value="AAA+_ATPase"/>
</dbReference>
<dbReference type="GO" id="GO:0016887">
    <property type="term" value="F:ATP hydrolysis activity"/>
    <property type="evidence" value="ECO:0007669"/>
    <property type="project" value="InterPro"/>
</dbReference>
<evidence type="ECO:0000313" key="11">
    <source>
        <dbReference type="EMBL" id="CAB1129353.1"/>
    </source>
</evidence>
<reference evidence="11 12" key="1">
    <citation type="submission" date="2020-02" db="EMBL/GenBank/DDBJ databases">
        <authorList>
            <person name="Hogendoorn C."/>
        </authorList>
    </citation>
    <scope>NUCLEOTIDE SEQUENCE [LARGE SCALE GENOMIC DNA]</scope>
    <source>
        <strain evidence="11">R501</strain>
    </source>
</reference>
<dbReference type="Proteomes" id="UP000503399">
    <property type="component" value="Chromosome"/>
</dbReference>
<dbReference type="InterPro" id="IPR027417">
    <property type="entry name" value="P-loop_NTPase"/>
</dbReference>
<evidence type="ECO:0000256" key="9">
    <source>
        <dbReference type="RuleBase" id="RU365094"/>
    </source>
</evidence>
<evidence type="ECO:0000313" key="12">
    <source>
        <dbReference type="Proteomes" id="UP000503399"/>
    </source>
</evidence>
<feature type="domain" description="ABC transporter" evidence="10">
    <location>
        <begin position="2"/>
        <end position="228"/>
    </location>
</feature>
<dbReference type="AlphaFoldDB" id="A0A6F8ZI06"/>
<comment type="function">
    <text evidence="9">Part of the ABC transporter FtsEX involved in cellular division.</text>
</comment>
<dbReference type="PROSITE" id="PS50893">
    <property type="entry name" value="ABC_TRANSPORTER_2"/>
    <property type="match status" value="1"/>
</dbReference>
<keyword evidence="3 9" id="KW-1003">Cell membrane</keyword>
<comment type="subunit">
    <text evidence="9">Homodimer. Forms a membrane-associated complex with FtsX.</text>
</comment>
<evidence type="ECO:0000256" key="3">
    <source>
        <dbReference type="ARBA" id="ARBA00022475"/>
    </source>
</evidence>
<dbReference type="GO" id="GO:0005886">
    <property type="term" value="C:plasma membrane"/>
    <property type="evidence" value="ECO:0007669"/>
    <property type="project" value="UniProtKB-SubCell"/>
</dbReference>